<dbReference type="InterPro" id="IPR044924">
    <property type="entry name" value="HAD-SF_hydro_IA_REG-2-like_cap"/>
</dbReference>
<dbReference type="InParanoid" id="A0A2I4D5G1"/>
<dbReference type="CTD" id="81932"/>
<dbReference type="SUPFAM" id="SSF56784">
    <property type="entry name" value="HAD-like"/>
    <property type="match status" value="1"/>
</dbReference>
<reference evidence="4" key="1">
    <citation type="submission" date="2025-08" db="UniProtKB">
        <authorList>
            <consortium name="RefSeq"/>
        </authorList>
    </citation>
    <scope>IDENTIFICATION</scope>
    <source>
        <strain evidence="4">Quisiro</strain>
        <tissue evidence="4">Liver</tissue>
    </source>
</reference>
<gene>
    <name evidence="4" type="primary">hdhd3</name>
</gene>
<dbReference type="NCBIfam" id="TIGR02252">
    <property type="entry name" value="DREG-2"/>
    <property type="match status" value="1"/>
</dbReference>
<dbReference type="RefSeq" id="XP_013887488.1">
    <property type="nucleotide sequence ID" value="XM_014032034.1"/>
</dbReference>
<dbReference type="FunCoup" id="A0A2I4D5G1">
    <property type="interactions" value="476"/>
</dbReference>
<evidence type="ECO:0000256" key="1">
    <source>
        <dbReference type="ARBA" id="ARBA00007958"/>
    </source>
</evidence>
<dbReference type="Proteomes" id="UP000192220">
    <property type="component" value="Unplaced"/>
</dbReference>
<dbReference type="Pfam" id="PF00702">
    <property type="entry name" value="Hydrolase"/>
    <property type="match status" value="1"/>
</dbReference>
<sequence length="276" mass="31100">MSCPNPEVYKFMSIFVGSFRDQDNVNTSKTPVMLAKGPLRWVLWDVKDTLMEVLGSAGKQYCKEAEKLGLSLCHAEVDAAFERVYRDYSCRYPNYGKSQGLTGQTWWMKVVKDTLSQCRVQDPMVLNTVANNAYWNFRNATNWKIYPDAKPALERCSSLGLKLGVVSNFDDRLEEVLRSCGLLSYFSFVISSEEAGVAKPSPDIFVQALQRCGTSADNVAHVGDHFVNDYLASGSAGIHGILLDRHNKYKEAEVPQEQRIVSLEELPSRLQQIMHQ</sequence>
<dbReference type="STRING" id="52670.A0A2I4D5G1"/>
<protein>
    <recommendedName>
        <fullName evidence="2">Haloacid dehalogenase-like hydrolase domain-containing protein 3</fullName>
    </recommendedName>
</protein>
<dbReference type="Gene3D" id="3.40.50.1000">
    <property type="entry name" value="HAD superfamily/HAD-like"/>
    <property type="match status" value="1"/>
</dbReference>
<evidence type="ECO:0000313" key="3">
    <source>
        <dbReference type="Proteomes" id="UP000192220"/>
    </source>
</evidence>
<dbReference type="GO" id="GO:0005634">
    <property type="term" value="C:nucleus"/>
    <property type="evidence" value="ECO:0007669"/>
    <property type="project" value="TreeGrafter"/>
</dbReference>
<comment type="similarity">
    <text evidence="1">Belongs to the HAD-like hydrolase superfamily.</text>
</comment>
<dbReference type="InterPro" id="IPR036412">
    <property type="entry name" value="HAD-like_sf"/>
</dbReference>
<dbReference type="OrthoDB" id="444127at2759"/>
<dbReference type="PANTHER" id="PTHR46191">
    <property type="match status" value="1"/>
</dbReference>
<dbReference type="CDD" id="cd16415">
    <property type="entry name" value="HAD_dREG-2_like"/>
    <property type="match status" value="1"/>
</dbReference>
<dbReference type="Gene3D" id="1.10.150.720">
    <property type="entry name" value="Haloacid dehalogenase-like hydrolase"/>
    <property type="match status" value="1"/>
</dbReference>
<dbReference type="InterPro" id="IPR011949">
    <property type="entry name" value="HAD-SF_hydro_IA_REG-2-like"/>
</dbReference>
<evidence type="ECO:0000256" key="2">
    <source>
        <dbReference type="ARBA" id="ARBA00015556"/>
    </source>
</evidence>
<proteinExistence type="inferred from homology"/>
<evidence type="ECO:0000313" key="4">
    <source>
        <dbReference type="RefSeq" id="XP_013887488.1"/>
    </source>
</evidence>
<dbReference type="SFLD" id="SFLDG01129">
    <property type="entry name" value="C1.5:_HAD__Beta-PGM__Phosphata"/>
    <property type="match status" value="1"/>
</dbReference>
<dbReference type="AlphaFoldDB" id="A0A2I4D5G1"/>
<dbReference type="NCBIfam" id="TIGR01549">
    <property type="entry name" value="HAD-SF-IA-v1"/>
    <property type="match status" value="1"/>
</dbReference>
<dbReference type="InterPro" id="IPR023214">
    <property type="entry name" value="HAD_sf"/>
</dbReference>
<dbReference type="InterPro" id="IPR051828">
    <property type="entry name" value="HAD-like_hydrolase_domain"/>
</dbReference>
<dbReference type="SFLD" id="SFLDS00003">
    <property type="entry name" value="Haloacid_Dehalogenase"/>
    <property type="match status" value="1"/>
</dbReference>
<organism evidence="3 4">
    <name type="scientific">Austrofundulus limnaeus</name>
    <name type="common">Annual killifish</name>
    <dbReference type="NCBI Taxonomy" id="52670"/>
    <lineage>
        <taxon>Eukaryota</taxon>
        <taxon>Metazoa</taxon>
        <taxon>Chordata</taxon>
        <taxon>Craniata</taxon>
        <taxon>Vertebrata</taxon>
        <taxon>Euteleostomi</taxon>
        <taxon>Actinopterygii</taxon>
        <taxon>Neopterygii</taxon>
        <taxon>Teleostei</taxon>
        <taxon>Neoteleostei</taxon>
        <taxon>Acanthomorphata</taxon>
        <taxon>Ovalentaria</taxon>
        <taxon>Atherinomorphae</taxon>
        <taxon>Cyprinodontiformes</taxon>
        <taxon>Rivulidae</taxon>
        <taxon>Austrofundulus</taxon>
    </lineage>
</organism>
<accession>A0A2I4D5G1</accession>
<dbReference type="InterPro" id="IPR006439">
    <property type="entry name" value="HAD-SF_hydro_IA"/>
</dbReference>
<keyword evidence="3" id="KW-1185">Reference proteome</keyword>
<dbReference type="GeneID" id="106535127"/>
<dbReference type="PANTHER" id="PTHR46191:SF2">
    <property type="entry name" value="HALOACID DEHALOGENASE-LIKE HYDROLASE DOMAIN-CONTAINING PROTEIN 3"/>
    <property type="match status" value="1"/>
</dbReference>
<dbReference type="PRINTS" id="PR00413">
    <property type="entry name" value="HADHALOGNASE"/>
</dbReference>
<name>A0A2I4D5G1_AUSLI</name>
<dbReference type="KEGG" id="alim:106535127"/>